<dbReference type="EMBL" id="KZ678132">
    <property type="protein sequence ID" value="PSN69858.1"/>
    <property type="molecule type" value="Genomic_DNA"/>
</dbReference>
<name>A0A2T2NXP6_CORCC</name>
<keyword evidence="2" id="KW-1185">Reference proteome</keyword>
<evidence type="ECO:0000313" key="1">
    <source>
        <dbReference type="EMBL" id="PSN69858.1"/>
    </source>
</evidence>
<sequence>MQLGPSPSLTHPAYPTFPTTNQAFEFISMFSTIAGGFEFSKRLGRRPLVRPSPLSSQNLTLKSPPSRLTQRAFVLARGRFGDFYGHQTMLLVGGAAFVVWESKFAAEPIMPLSISKALSFNSLFMVIILI</sequence>
<proteinExistence type="predicted"/>
<dbReference type="Proteomes" id="UP000240883">
    <property type="component" value="Unassembled WGS sequence"/>
</dbReference>
<evidence type="ECO:0008006" key="3">
    <source>
        <dbReference type="Google" id="ProtNLM"/>
    </source>
</evidence>
<dbReference type="OrthoDB" id="440755at2759"/>
<dbReference type="AlphaFoldDB" id="A0A2T2NXP6"/>
<accession>A0A2T2NXP6</accession>
<protein>
    <recommendedName>
        <fullName evidence="3">Major facilitator superfamily (MFS) profile domain-containing protein</fullName>
    </recommendedName>
</protein>
<gene>
    <name evidence="1" type="ORF">BS50DRAFT_631828</name>
</gene>
<organism evidence="1 2">
    <name type="scientific">Corynespora cassiicola Philippines</name>
    <dbReference type="NCBI Taxonomy" id="1448308"/>
    <lineage>
        <taxon>Eukaryota</taxon>
        <taxon>Fungi</taxon>
        <taxon>Dikarya</taxon>
        <taxon>Ascomycota</taxon>
        <taxon>Pezizomycotina</taxon>
        <taxon>Dothideomycetes</taxon>
        <taxon>Pleosporomycetidae</taxon>
        <taxon>Pleosporales</taxon>
        <taxon>Corynesporascaceae</taxon>
        <taxon>Corynespora</taxon>
    </lineage>
</organism>
<reference evidence="1 2" key="1">
    <citation type="journal article" date="2018" name="Front. Microbiol.">
        <title>Genome-Wide Analysis of Corynespora cassiicola Leaf Fall Disease Putative Effectors.</title>
        <authorList>
            <person name="Lopez D."/>
            <person name="Ribeiro S."/>
            <person name="Label P."/>
            <person name="Fumanal B."/>
            <person name="Venisse J.S."/>
            <person name="Kohler A."/>
            <person name="de Oliveira R.R."/>
            <person name="Labutti K."/>
            <person name="Lipzen A."/>
            <person name="Lail K."/>
            <person name="Bauer D."/>
            <person name="Ohm R.A."/>
            <person name="Barry K.W."/>
            <person name="Spatafora J."/>
            <person name="Grigoriev I.V."/>
            <person name="Martin F.M."/>
            <person name="Pujade-Renaud V."/>
        </authorList>
    </citation>
    <scope>NUCLEOTIDE SEQUENCE [LARGE SCALE GENOMIC DNA]</scope>
    <source>
        <strain evidence="1 2">Philippines</strain>
    </source>
</reference>
<evidence type="ECO:0000313" key="2">
    <source>
        <dbReference type="Proteomes" id="UP000240883"/>
    </source>
</evidence>